<proteinExistence type="predicted"/>
<dbReference type="EMBL" id="JAPDPJ010000110">
    <property type="protein sequence ID" value="MCW3789430.1"/>
    <property type="molecule type" value="Genomic_DNA"/>
</dbReference>
<keyword evidence="2" id="KW-1185">Reference proteome</keyword>
<evidence type="ECO:0000313" key="2">
    <source>
        <dbReference type="Proteomes" id="UP001209229"/>
    </source>
</evidence>
<evidence type="ECO:0000313" key="1">
    <source>
        <dbReference type="EMBL" id="MCW3789430.1"/>
    </source>
</evidence>
<comment type="caution">
    <text evidence="1">The sequence shown here is derived from an EMBL/GenBank/DDBJ whole genome shotgun (WGS) entry which is preliminary data.</text>
</comment>
<gene>
    <name evidence="1" type="ORF">OM075_23410</name>
</gene>
<sequence>MNFEEEFEQWKDQIENLAKENVKLPNNPIDEFTAYAENLAIEALKDKDKLEAAGLNPTYIDDLKSLSGALRYCQAMWTAEFKAMGEARQQWKIESPEAFQLKKEMLHHLSFAYRNMDDVIQKVKRIRKGSGNADMIQDLLELSVLAEKYPEPLTKIGFDTTLVSKSRTVSNEMRELLAQANGGDTASVIKLNRDKAFTLLQIRITEICEVGRYIFWEDPDRLSAYKSLK</sequence>
<accession>A0AAE3MAG9</accession>
<dbReference type="AlphaFoldDB" id="A0AAE3MAG9"/>
<name>A0AAE3MAG9_9BACT</name>
<organism evidence="1 2">
    <name type="scientific">Plebeiibacterium sediminum</name>
    <dbReference type="NCBI Taxonomy" id="2992112"/>
    <lineage>
        <taxon>Bacteria</taxon>
        <taxon>Pseudomonadati</taxon>
        <taxon>Bacteroidota</taxon>
        <taxon>Bacteroidia</taxon>
        <taxon>Marinilabiliales</taxon>
        <taxon>Marinilabiliaceae</taxon>
        <taxon>Plebeiibacterium</taxon>
    </lineage>
</organism>
<dbReference type="RefSeq" id="WP_301192981.1">
    <property type="nucleotide sequence ID" value="NZ_JAPDPJ010000110.1"/>
</dbReference>
<dbReference type="Proteomes" id="UP001209229">
    <property type="component" value="Unassembled WGS sequence"/>
</dbReference>
<reference evidence="1" key="1">
    <citation type="submission" date="2022-10" db="EMBL/GenBank/DDBJ databases">
        <authorList>
            <person name="Yu W.X."/>
        </authorList>
    </citation>
    <scope>NUCLEOTIDE SEQUENCE</scope>
    <source>
        <strain evidence="1">AAT</strain>
    </source>
</reference>
<protein>
    <submittedName>
        <fullName evidence="1">Uncharacterized protein</fullName>
    </submittedName>
</protein>